<keyword evidence="11" id="KW-1185">Reference proteome</keyword>
<feature type="transmembrane region" description="Helical" evidence="8">
    <location>
        <begin position="476"/>
        <end position="497"/>
    </location>
</feature>
<dbReference type="EMBL" id="PITK01000075">
    <property type="protein sequence ID" value="TBU20411.1"/>
    <property type="molecule type" value="Genomic_DNA"/>
</dbReference>
<name>A0A4Q9M461_9MICR</name>
<evidence type="ECO:0000256" key="4">
    <source>
        <dbReference type="ARBA" id="ARBA00022741"/>
    </source>
</evidence>
<keyword evidence="2" id="KW-0813">Transport</keyword>
<evidence type="ECO:0000259" key="9">
    <source>
        <dbReference type="PROSITE" id="PS50893"/>
    </source>
</evidence>
<feature type="transmembrane region" description="Helical" evidence="8">
    <location>
        <begin position="441"/>
        <end position="464"/>
    </location>
</feature>
<accession>A0A4Q9M461</accession>
<dbReference type="InterPro" id="IPR003439">
    <property type="entry name" value="ABC_transporter-like_ATP-bd"/>
</dbReference>
<feature type="domain" description="ABC transporter" evidence="9">
    <location>
        <begin position="10"/>
        <end position="246"/>
    </location>
</feature>
<evidence type="ECO:0000313" key="11">
    <source>
        <dbReference type="Proteomes" id="UP000292282"/>
    </source>
</evidence>
<dbReference type="GO" id="GO:0016887">
    <property type="term" value="F:ATP hydrolysis activity"/>
    <property type="evidence" value="ECO:0007669"/>
    <property type="project" value="InterPro"/>
</dbReference>
<dbReference type="SMART" id="SM00382">
    <property type="entry name" value="AAA"/>
    <property type="match status" value="1"/>
</dbReference>
<dbReference type="Proteomes" id="UP000292282">
    <property type="component" value="Unassembled WGS sequence"/>
</dbReference>
<dbReference type="GO" id="GO:0005524">
    <property type="term" value="F:ATP binding"/>
    <property type="evidence" value="ECO:0007669"/>
    <property type="project" value="UniProtKB-KW"/>
</dbReference>
<dbReference type="PANTHER" id="PTHR48041">
    <property type="entry name" value="ABC TRANSPORTER G FAMILY MEMBER 28"/>
    <property type="match status" value="1"/>
</dbReference>
<keyword evidence="5" id="KW-0067">ATP-binding</keyword>
<dbReference type="GO" id="GO:0016020">
    <property type="term" value="C:membrane"/>
    <property type="evidence" value="ECO:0007669"/>
    <property type="project" value="UniProtKB-SubCell"/>
</dbReference>
<dbReference type="InterPro" id="IPR027417">
    <property type="entry name" value="P-loop_NTPase"/>
</dbReference>
<keyword evidence="4" id="KW-0547">Nucleotide-binding</keyword>
<feature type="transmembrane region" description="Helical" evidence="8">
    <location>
        <begin position="327"/>
        <end position="344"/>
    </location>
</feature>
<protein>
    <submittedName>
        <fullName evidence="10">Putative ABC transporter</fullName>
    </submittedName>
</protein>
<organism evidence="10 11">
    <name type="scientific">Hamiltosporidium tvaerminnensis</name>
    <dbReference type="NCBI Taxonomy" id="1176355"/>
    <lineage>
        <taxon>Eukaryota</taxon>
        <taxon>Fungi</taxon>
        <taxon>Fungi incertae sedis</taxon>
        <taxon>Microsporidia</taxon>
        <taxon>Dubosqiidae</taxon>
        <taxon>Hamiltosporidium</taxon>
    </lineage>
</organism>
<evidence type="ECO:0000256" key="1">
    <source>
        <dbReference type="ARBA" id="ARBA00004141"/>
    </source>
</evidence>
<proteinExistence type="predicted"/>
<dbReference type="AlphaFoldDB" id="A0A4Q9M461"/>
<evidence type="ECO:0000256" key="8">
    <source>
        <dbReference type="SAM" id="Phobius"/>
    </source>
</evidence>
<dbReference type="Gene3D" id="3.40.50.300">
    <property type="entry name" value="P-loop containing nucleotide triphosphate hydrolases"/>
    <property type="match status" value="1"/>
</dbReference>
<reference evidence="10 11" key="1">
    <citation type="submission" date="2017-12" db="EMBL/GenBank/DDBJ databases">
        <authorList>
            <person name="Pombert J.-F."/>
            <person name="Haag K.L."/>
            <person name="Ebert D."/>
        </authorList>
    </citation>
    <scope>NUCLEOTIDE SEQUENCE [LARGE SCALE GENOMIC DNA]</scope>
    <source>
        <strain evidence="10">IL-G-3</strain>
    </source>
</reference>
<dbReference type="STRING" id="1176355.A0A4Q9M461"/>
<evidence type="ECO:0000256" key="7">
    <source>
        <dbReference type="ARBA" id="ARBA00023136"/>
    </source>
</evidence>
<dbReference type="OrthoDB" id="2141921at2759"/>
<dbReference type="VEuPathDB" id="MicrosporidiaDB:CWI38_0075p0030"/>
<keyword evidence="6 8" id="KW-1133">Transmembrane helix</keyword>
<gene>
    <name evidence="10" type="ORF">CWI38_0075p0030</name>
</gene>
<dbReference type="InterPro" id="IPR050352">
    <property type="entry name" value="ABCG_transporters"/>
</dbReference>
<evidence type="ECO:0000256" key="6">
    <source>
        <dbReference type="ARBA" id="ARBA00022989"/>
    </source>
</evidence>
<keyword evidence="3 8" id="KW-0812">Transmembrane</keyword>
<feature type="transmembrane region" description="Helical" evidence="8">
    <location>
        <begin position="598"/>
        <end position="622"/>
    </location>
</feature>
<dbReference type="InterPro" id="IPR003593">
    <property type="entry name" value="AAA+_ATPase"/>
</dbReference>
<evidence type="ECO:0000256" key="5">
    <source>
        <dbReference type="ARBA" id="ARBA00022840"/>
    </source>
</evidence>
<dbReference type="Pfam" id="PF00005">
    <property type="entry name" value="ABC_tran"/>
    <property type="match status" value="1"/>
</dbReference>
<feature type="transmembrane region" description="Helical" evidence="8">
    <location>
        <begin position="395"/>
        <end position="421"/>
    </location>
</feature>
<evidence type="ECO:0000256" key="3">
    <source>
        <dbReference type="ARBA" id="ARBA00022692"/>
    </source>
</evidence>
<dbReference type="PROSITE" id="PS50893">
    <property type="entry name" value="ABC_TRANSPORTER_2"/>
    <property type="match status" value="1"/>
</dbReference>
<evidence type="ECO:0000256" key="2">
    <source>
        <dbReference type="ARBA" id="ARBA00022448"/>
    </source>
</evidence>
<dbReference type="SUPFAM" id="SSF52540">
    <property type="entry name" value="P-loop containing nucleoside triphosphate hydrolases"/>
    <property type="match status" value="1"/>
</dbReference>
<sequence length="1092" mass="126120">MDVEWKNLNIELKNKNKSIAKKYVKLVKDAYGEAKAGELCAIMGPSGSGKTTLLKALAGRIPDGGKTTGIVTSNKLERRNRDWINNIAFVDQDDCCYENLTVRQTITYAAKFRLKDKSVKINDKVDTIISNLYLKKIANTRIKSISGGERKRTMIGVELVTDPKIILLDEPTSGLDSSYALDLIRLFREIAEKKLVTIIFTIHQPSYEIFLLFNRLVLLFDGNTVYNSTANEFKTKAESFGFLKREFCSEPEFAIDILKFREEYNEIPENLTNVNEMIKQTLENQEEFKITEPSTSNMFYNGFFPNFYHIFVLLERRFRLYFLGKKSLKYLLYFLCSMILFSLFNVESVYYKWRIFGVNALMNVLIQMDETKKINFAWFLKDNSEPLIKKEFQRIIITLLMINAQLVFSSIFNGSVSHSFMEERDRVKREIGVQSYTTISYFISIFLYHIFVNVLSSILFIVIFKIHFGDFLYNYFYLFSSLSFFGLLPLLLLYGTIANNTAFASILNIVMSICTTVSPQILALIHFYLKEKVKFKGIKVFRMFAFFPFYDLRYIFSIKFLDSIDTNIFSDSKHLPFLQTTLSDLKYILGNFFEIEDISVGFMSSVFFLMTASIIFISIILLNQFLRPEMPKLCATPCDKFPPSSSYTKTTQLPLILTCIKMQNCRFDTLPSPNTPLPSSVKVSMCKPSYDMAKLCTIAIPEGKASNCFFAVQTKFESLPRNSWTDLHMYYNEKFSCAIIGQTRKNPNELVECKVSELINRSITDAAHIVQAAQVCHDEATLTTQTDTVFNSNNKLLFIDNHKLLASDVQTFEEMTEKFSKEKKCIYAQDIKNIYSFHIKNFEEHNLELLELPGKHKDSSTRSVAILKLRKKWEEAQSDKLYKEIKRRKLHSKLNDAKNNELIAKKGSVRPHDEAVFCYIKDRNSFWSAEGMSTRFAKMLVKEILDNEYADPKVEIGIKTDLGLVYRFNVKDNSVSDDLENTFQKDINTNESNGIYTIHCIQEYRTNAEESYASANKRHTTLLKQVCNEEDGVTTKDTKNILTLIFDYIAATAKKLRINSNEESYLEKAVQGLKVRNNYLKVINLIPKNFIK</sequence>
<dbReference type="GO" id="GO:0042626">
    <property type="term" value="F:ATPase-coupled transmembrane transporter activity"/>
    <property type="evidence" value="ECO:0007669"/>
    <property type="project" value="TreeGrafter"/>
</dbReference>
<comment type="caution">
    <text evidence="10">The sequence shown here is derived from an EMBL/GenBank/DDBJ whole genome shotgun (WGS) entry which is preliminary data.</text>
</comment>
<dbReference type="PANTHER" id="PTHR48041:SF139">
    <property type="entry name" value="PROTEIN SCARLET"/>
    <property type="match status" value="1"/>
</dbReference>
<evidence type="ECO:0000313" key="10">
    <source>
        <dbReference type="EMBL" id="TBU20411.1"/>
    </source>
</evidence>
<comment type="subcellular location">
    <subcellularLocation>
        <location evidence="1">Membrane</location>
        <topology evidence="1">Multi-pass membrane protein</topology>
    </subcellularLocation>
</comment>
<feature type="transmembrane region" description="Helical" evidence="8">
    <location>
        <begin position="503"/>
        <end position="529"/>
    </location>
</feature>
<keyword evidence="7 8" id="KW-0472">Membrane</keyword>